<accession>A0A0L0HNT9</accession>
<sequence length="325" mass="36697">MTLSNGHLTPLDHSSSMPRVLVPTHINRPTRLSLPNTNNSPTRKDYPSPPYRAHIQFGETEVEKSMLDLPPLRVLERERRGSVQLPVLGFGMEGGTEDRRHSFSDPLMYATMNRSDRPSPDSMLSVHHGRDGRRQSITEPHLHKISSRGRLQPLSPSSTDAYVPMSGQIPPPPPSLPKITEEEYGSPQPSLAVHTDPPRRLSVDSMLSSPSTSPVPQMPRRASVHHHIQTNALHPYSRSPQLRVVHKLAERKRRSEMKELFDELKDALPGDMFRGSKASKWEVLSKAVDYIESLEKVARDRDAIVQERDALQREVEMLRGEARRG</sequence>
<feature type="region of interest" description="Disordered" evidence="4">
    <location>
        <begin position="113"/>
        <end position="219"/>
    </location>
</feature>
<gene>
    <name evidence="6" type="ORF">SPPG_01844</name>
</gene>
<feature type="compositionally biased region" description="Basic and acidic residues" evidence="4">
    <location>
        <begin position="128"/>
        <end position="142"/>
    </location>
</feature>
<dbReference type="GO" id="GO:0003677">
    <property type="term" value="F:DNA binding"/>
    <property type="evidence" value="ECO:0007669"/>
    <property type="project" value="UniProtKB-KW"/>
</dbReference>
<dbReference type="STRING" id="645134.A0A0L0HNT9"/>
<dbReference type="SUPFAM" id="SSF47459">
    <property type="entry name" value="HLH, helix-loop-helix DNA-binding domain"/>
    <property type="match status" value="1"/>
</dbReference>
<feature type="compositionally biased region" description="Polar residues" evidence="4">
    <location>
        <begin position="205"/>
        <end position="215"/>
    </location>
</feature>
<keyword evidence="3" id="KW-0175">Coiled coil</keyword>
<dbReference type="RefSeq" id="XP_016610801.1">
    <property type="nucleotide sequence ID" value="XM_016750156.1"/>
</dbReference>
<dbReference type="PANTHER" id="PTHR10328:SF15">
    <property type="entry name" value="BHLH TRANSCRIPTION FACTOR"/>
    <property type="match status" value="1"/>
</dbReference>
<dbReference type="SMART" id="SM00353">
    <property type="entry name" value="HLH"/>
    <property type="match status" value="1"/>
</dbReference>
<dbReference type="GO" id="GO:0003700">
    <property type="term" value="F:DNA-binding transcription factor activity"/>
    <property type="evidence" value="ECO:0007669"/>
    <property type="project" value="TreeGrafter"/>
</dbReference>
<dbReference type="InParanoid" id="A0A0L0HNT9"/>
<evidence type="ECO:0000256" key="4">
    <source>
        <dbReference type="SAM" id="MobiDB-lite"/>
    </source>
</evidence>
<dbReference type="GeneID" id="27685480"/>
<evidence type="ECO:0000256" key="2">
    <source>
        <dbReference type="ARBA" id="ARBA00023242"/>
    </source>
</evidence>
<keyword evidence="1" id="KW-0238">DNA-binding</keyword>
<feature type="coiled-coil region" evidence="3">
    <location>
        <begin position="294"/>
        <end position="321"/>
    </location>
</feature>
<dbReference type="VEuPathDB" id="FungiDB:SPPG_01844"/>
<dbReference type="GO" id="GO:0045944">
    <property type="term" value="P:positive regulation of transcription by RNA polymerase II"/>
    <property type="evidence" value="ECO:0007669"/>
    <property type="project" value="TreeGrafter"/>
</dbReference>
<evidence type="ECO:0000256" key="3">
    <source>
        <dbReference type="SAM" id="Coils"/>
    </source>
</evidence>
<evidence type="ECO:0000313" key="7">
    <source>
        <dbReference type="Proteomes" id="UP000053201"/>
    </source>
</evidence>
<dbReference type="Pfam" id="PF00010">
    <property type="entry name" value="HLH"/>
    <property type="match status" value="1"/>
</dbReference>
<dbReference type="Proteomes" id="UP000053201">
    <property type="component" value="Unassembled WGS sequence"/>
</dbReference>
<dbReference type="eggNOG" id="KOG2483">
    <property type="taxonomic scope" value="Eukaryota"/>
</dbReference>
<dbReference type="InterPro" id="IPR011598">
    <property type="entry name" value="bHLH_dom"/>
</dbReference>
<dbReference type="PANTHER" id="PTHR10328">
    <property type="entry name" value="PROTEIN MAX MYC-ASSOCIATED FACTOR X"/>
    <property type="match status" value="1"/>
</dbReference>
<protein>
    <recommendedName>
        <fullName evidence="5">BHLH domain-containing protein</fullName>
    </recommendedName>
</protein>
<feature type="domain" description="BHLH" evidence="5">
    <location>
        <begin position="241"/>
        <end position="294"/>
    </location>
</feature>
<keyword evidence="2" id="KW-0539">Nucleus</keyword>
<dbReference type="EMBL" id="KQ257452">
    <property type="protein sequence ID" value="KND02762.1"/>
    <property type="molecule type" value="Genomic_DNA"/>
</dbReference>
<keyword evidence="7" id="KW-1185">Reference proteome</keyword>
<feature type="region of interest" description="Disordered" evidence="4">
    <location>
        <begin position="1"/>
        <end position="51"/>
    </location>
</feature>
<feature type="compositionally biased region" description="Polar residues" evidence="4">
    <location>
        <begin position="1"/>
        <end position="17"/>
    </location>
</feature>
<dbReference type="Gene3D" id="4.10.280.10">
    <property type="entry name" value="Helix-loop-helix DNA-binding domain"/>
    <property type="match status" value="1"/>
</dbReference>
<evidence type="ECO:0000313" key="6">
    <source>
        <dbReference type="EMBL" id="KND02762.1"/>
    </source>
</evidence>
<dbReference type="OrthoDB" id="8964853at2759"/>
<dbReference type="GO" id="GO:0046983">
    <property type="term" value="F:protein dimerization activity"/>
    <property type="evidence" value="ECO:0007669"/>
    <property type="project" value="InterPro"/>
</dbReference>
<evidence type="ECO:0000259" key="5">
    <source>
        <dbReference type="PROSITE" id="PS50888"/>
    </source>
</evidence>
<name>A0A0L0HNT9_SPIPD</name>
<organism evidence="6 7">
    <name type="scientific">Spizellomyces punctatus (strain DAOM BR117)</name>
    <dbReference type="NCBI Taxonomy" id="645134"/>
    <lineage>
        <taxon>Eukaryota</taxon>
        <taxon>Fungi</taxon>
        <taxon>Fungi incertae sedis</taxon>
        <taxon>Chytridiomycota</taxon>
        <taxon>Chytridiomycota incertae sedis</taxon>
        <taxon>Chytridiomycetes</taxon>
        <taxon>Spizellomycetales</taxon>
        <taxon>Spizellomycetaceae</taxon>
        <taxon>Spizellomyces</taxon>
    </lineage>
</organism>
<dbReference type="InterPro" id="IPR036638">
    <property type="entry name" value="HLH_DNA-bd_sf"/>
</dbReference>
<dbReference type="PROSITE" id="PS50888">
    <property type="entry name" value="BHLH"/>
    <property type="match status" value="1"/>
</dbReference>
<reference evidence="6 7" key="1">
    <citation type="submission" date="2009-08" db="EMBL/GenBank/DDBJ databases">
        <title>The Genome Sequence of Spizellomyces punctatus strain DAOM BR117.</title>
        <authorList>
            <consortium name="The Broad Institute Genome Sequencing Platform"/>
            <person name="Russ C."/>
            <person name="Cuomo C."/>
            <person name="Shea T."/>
            <person name="Young S.K."/>
            <person name="Zeng Q."/>
            <person name="Koehrsen M."/>
            <person name="Haas B."/>
            <person name="Borodovsky M."/>
            <person name="Guigo R."/>
            <person name="Alvarado L."/>
            <person name="Berlin A."/>
            <person name="Bochicchio J."/>
            <person name="Borenstein D."/>
            <person name="Chapman S."/>
            <person name="Chen Z."/>
            <person name="Engels R."/>
            <person name="Freedman E."/>
            <person name="Gellesch M."/>
            <person name="Goldberg J."/>
            <person name="Griggs A."/>
            <person name="Gujja S."/>
            <person name="Heiman D."/>
            <person name="Hepburn T."/>
            <person name="Howarth C."/>
            <person name="Jen D."/>
            <person name="Larson L."/>
            <person name="Lewis B."/>
            <person name="Mehta T."/>
            <person name="Park D."/>
            <person name="Pearson M."/>
            <person name="Roberts A."/>
            <person name="Saif S."/>
            <person name="Shenoy N."/>
            <person name="Sisk P."/>
            <person name="Stolte C."/>
            <person name="Sykes S."/>
            <person name="Thomson T."/>
            <person name="Walk T."/>
            <person name="White J."/>
            <person name="Yandava C."/>
            <person name="Burger G."/>
            <person name="Gray M.W."/>
            <person name="Holland P.W.H."/>
            <person name="King N."/>
            <person name="Lang F.B.F."/>
            <person name="Roger A.J."/>
            <person name="Ruiz-Trillo I."/>
            <person name="Lander E."/>
            <person name="Nusbaum C."/>
        </authorList>
    </citation>
    <scope>NUCLEOTIDE SEQUENCE [LARGE SCALE GENOMIC DNA]</scope>
    <source>
        <strain evidence="6 7">DAOM BR117</strain>
    </source>
</reference>
<dbReference type="GO" id="GO:0090575">
    <property type="term" value="C:RNA polymerase II transcription regulator complex"/>
    <property type="evidence" value="ECO:0007669"/>
    <property type="project" value="TreeGrafter"/>
</dbReference>
<proteinExistence type="predicted"/>
<evidence type="ECO:0000256" key="1">
    <source>
        <dbReference type="ARBA" id="ARBA00023125"/>
    </source>
</evidence>
<dbReference type="AlphaFoldDB" id="A0A0L0HNT9"/>